<keyword evidence="4" id="KW-0564">Palmitate</keyword>
<evidence type="ECO:0000313" key="11">
    <source>
        <dbReference type="Proteomes" id="UP000266483"/>
    </source>
</evidence>
<comment type="caution">
    <text evidence="9">The sequence shown here is derived from an EMBL/GenBank/DDBJ whole genome shotgun (WGS) entry which is preliminary data.</text>
</comment>
<evidence type="ECO:0000313" key="10">
    <source>
        <dbReference type="Proteomes" id="UP000266206"/>
    </source>
</evidence>
<reference evidence="10 11" key="1">
    <citation type="submission" date="2017-08" db="EMBL/GenBank/DDBJ databases">
        <title>Pusillimonas indicus sp. nov., a member of the family Alcaligenaceae isolated from surface seawater.</title>
        <authorList>
            <person name="Li J."/>
        </authorList>
    </citation>
    <scope>NUCLEOTIDE SEQUENCE [LARGE SCALE GENOMIC DNA]</scope>
    <source>
        <strain evidence="8 11">17-4A</strain>
        <strain evidence="9 10">L52-1-41</strain>
    </source>
</reference>
<dbReference type="PROSITE" id="PS51257">
    <property type="entry name" value="PROKAR_LIPOPROTEIN"/>
    <property type="match status" value="1"/>
</dbReference>
<accession>A0A3A1YZD1</accession>
<dbReference type="RefSeq" id="WP_119441910.1">
    <property type="nucleotide sequence ID" value="NZ_CP170494.1"/>
</dbReference>
<evidence type="ECO:0000256" key="5">
    <source>
        <dbReference type="ARBA" id="ARBA00023237"/>
    </source>
</evidence>
<dbReference type="OrthoDB" id="8637532at2"/>
<dbReference type="InterPro" id="IPR032831">
    <property type="entry name" value="LptM_cons"/>
</dbReference>
<keyword evidence="5" id="KW-0998">Cell outer membrane</keyword>
<gene>
    <name evidence="8" type="ORF">CJO09_08155</name>
    <name evidence="9" type="ORF">CJP73_05615</name>
</gene>
<keyword evidence="11" id="KW-1185">Reference proteome</keyword>
<name>A0A3A1YZD1_9BURK</name>
<dbReference type="EMBL" id="NQYH01000003">
    <property type="protein sequence ID" value="RIY41457.1"/>
    <property type="molecule type" value="Genomic_DNA"/>
</dbReference>
<sequence length="65" mass="6654">MRASLKQAPALTSLTRIVASIALLWGVAACGYKGPLTQPPPAPPDSSLTTPPAPPDNMSEGPSTR</sequence>
<dbReference type="AlphaFoldDB" id="A0A3A1YZD1"/>
<dbReference type="NCBIfam" id="NF047847">
    <property type="entry name" value="SS_mature_LptM"/>
    <property type="match status" value="1"/>
</dbReference>
<protein>
    <recommendedName>
        <fullName evidence="12">Lipoprotein</fullName>
    </recommendedName>
</protein>
<evidence type="ECO:0000256" key="6">
    <source>
        <dbReference type="ARBA" id="ARBA00023288"/>
    </source>
</evidence>
<feature type="region of interest" description="Disordered" evidence="7">
    <location>
        <begin position="33"/>
        <end position="65"/>
    </location>
</feature>
<evidence type="ECO:0000313" key="9">
    <source>
        <dbReference type="EMBL" id="RIY41457.1"/>
    </source>
</evidence>
<keyword evidence="3" id="KW-0472">Membrane</keyword>
<organism evidence="9 10">
    <name type="scientific">Neopusillimonas maritima</name>
    <dbReference type="NCBI Taxonomy" id="2026239"/>
    <lineage>
        <taxon>Bacteria</taxon>
        <taxon>Pseudomonadati</taxon>
        <taxon>Pseudomonadota</taxon>
        <taxon>Betaproteobacteria</taxon>
        <taxon>Burkholderiales</taxon>
        <taxon>Alcaligenaceae</taxon>
        <taxon>Neopusillimonas</taxon>
    </lineage>
</organism>
<evidence type="ECO:0000313" key="8">
    <source>
        <dbReference type="EMBL" id="RII83549.1"/>
    </source>
</evidence>
<evidence type="ECO:0000256" key="1">
    <source>
        <dbReference type="ARBA" id="ARBA00004459"/>
    </source>
</evidence>
<dbReference type="EMBL" id="NQOU01000002">
    <property type="protein sequence ID" value="RII83549.1"/>
    <property type="molecule type" value="Genomic_DNA"/>
</dbReference>
<evidence type="ECO:0000256" key="7">
    <source>
        <dbReference type="SAM" id="MobiDB-lite"/>
    </source>
</evidence>
<dbReference type="Proteomes" id="UP000266483">
    <property type="component" value="Unassembled WGS sequence"/>
</dbReference>
<keyword evidence="6" id="KW-0449">Lipoprotein</keyword>
<evidence type="ECO:0000256" key="4">
    <source>
        <dbReference type="ARBA" id="ARBA00023139"/>
    </source>
</evidence>
<proteinExistence type="predicted"/>
<evidence type="ECO:0008006" key="12">
    <source>
        <dbReference type="Google" id="ProtNLM"/>
    </source>
</evidence>
<dbReference type="Proteomes" id="UP000266206">
    <property type="component" value="Unassembled WGS sequence"/>
</dbReference>
<evidence type="ECO:0000256" key="3">
    <source>
        <dbReference type="ARBA" id="ARBA00023136"/>
    </source>
</evidence>
<evidence type="ECO:0000256" key="2">
    <source>
        <dbReference type="ARBA" id="ARBA00022729"/>
    </source>
</evidence>
<comment type="subcellular location">
    <subcellularLocation>
        <location evidence="1">Cell outer membrane</location>
        <topology evidence="1">Lipid-anchor</topology>
    </subcellularLocation>
</comment>
<keyword evidence="2" id="KW-0732">Signal</keyword>